<evidence type="ECO:0000313" key="1">
    <source>
        <dbReference type="EMBL" id="KIP62285.1"/>
    </source>
</evidence>
<name>A0A0D0IZB8_9BACT</name>
<accession>A0A0D0IZB8</accession>
<protein>
    <submittedName>
        <fullName evidence="1">Contig55, whole genome shotgun sequence</fullName>
    </submittedName>
</protein>
<dbReference type="AlphaFoldDB" id="A0A0D0IZB8"/>
<dbReference type="STRING" id="1602171.ST44_07300"/>
<evidence type="ECO:0000313" key="2">
    <source>
        <dbReference type="Proteomes" id="UP000032046"/>
    </source>
</evidence>
<reference evidence="1 2" key="1">
    <citation type="submission" date="2015-01" db="EMBL/GenBank/DDBJ databases">
        <title>Comparative genomics of non-oral Prevotella species.</title>
        <authorList>
            <person name="Accetto T."/>
            <person name="Nograsek B."/>
            <person name="Avgustin G."/>
        </authorList>
    </citation>
    <scope>NUCLEOTIDE SEQUENCE [LARGE SCALE GENOMIC DNA]</scope>
    <source>
        <strain evidence="1 2">P5-119</strain>
    </source>
</reference>
<dbReference type="Proteomes" id="UP000032046">
    <property type="component" value="Unassembled WGS sequence"/>
</dbReference>
<dbReference type="EMBL" id="JXQK01000055">
    <property type="protein sequence ID" value="KIP62285.1"/>
    <property type="molecule type" value="Genomic_DNA"/>
</dbReference>
<dbReference type="RefSeq" id="WP_042519308.1">
    <property type="nucleotide sequence ID" value="NZ_JALFDM010000108.1"/>
</dbReference>
<comment type="caution">
    <text evidence="1">The sequence shown here is derived from an EMBL/GenBank/DDBJ whole genome shotgun (WGS) entry which is preliminary data.</text>
</comment>
<dbReference type="SUPFAM" id="SSF56059">
    <property type="entry name" value="Glutathione synthetase ATP-binding domain-like"/>
    <property type="match status" value="1"/>
</dbReference>
<gene>
    <name evidence="1" type="ORF">ST44_07300</name>
</gene>
<proteinExistence type="predicted"/>
<keyword evidence="2" id="KW-1185">Reference proteome</keyword>
<organism evidence="1 2">
    <name type="scientific">Prevotella pectinovora</name>
    <dbReference type="NCBI Taxonomy" id="1602169"/>
    <lineage>
        <taxon>Bacteria</taxon>
        <taxon>Pseudomonadati</taxon>
        <taxon>Bacteroidota</taxon>
        <taxon>Bacteroidia</taxon>
        <taxon>Bacteroidales</taxon>
        <taxon>Prevotellaceae</taxon>
        <taxon>Prevotella</taxon>
    </lineage>
</organism>
<sequence length="359" mass="40046">MDLHIFNPEHDIALAYDVPHLTIPHVAQEMRMNLGFLPAFWAKDGDAVLVDDIKYALKASKQYKGMIADVLFVEKTDLASLPLDGVKPWGWDCRVCAELAENGVAADILPTEGQLADVRRFSDREQTKEMLHAVRKGIEGDTCGESFVATAMDEACSIIRQLGNAVVKAPWSSSGRGVRYVSDAADQPKLSWIRHTLQHQGKVMIEPRYNKMCDFAMEFVSTPDGGVRYCGLSVFKTLNAQYTGNVVGSERFKRDILSRYVSETLLDDIASRLEQNLTAMLSGRYAGEFGVDMMVVAGAEGNRFLLHPCVEINLRRTMGHLALSLYGGDDEHARLMSIVHDVNYQLKLQRIEGEYVNVL</sequence>